<accession>A0A5B7JH25</accession>
<name>A0A5B7JH25_PORTR</name>
<gene>
    <name evidence="2" type="ORF">E2C01_089391</name>
</gene>
<sequence length="62" mass="7335">MKTRHGIERVKQRGKRRSDRKNHSPTRHRIPAIPSPTLKRTFATNSQPKCGCFIRLNNQRDR</sequence>
<feature type="compositionally biased region" description="Basic residues" evidence="1">
    <location>
        <begin position="12"/>
        <end position="30"/>
    </location>
</feature>
<evidence type="ECO:0000256" key="1">
    <source>
        <dbReference type="SAM" id="MobiDB-lite"/>
    </source>
</evidence>
<dbReference type="Proteomes" id="UP000324222">
    <property type="component" value="Unassembled WGS sequence"/>
</dbReference>
<evidence type="ECO:0000313" key="3">
    <source>
        <dbReference type="Proteomes" id="UP000324222"/>
    </source>
</evidence>
<keyword evidence="3" id="KW-1185">Reference proteome</keyword>
<dbReference type="EMBL" id="VSRR010097751">
    <property type="protein sequence ID" value="MPC94229.1"/>
    <property type="molecule type" value="Genomic_DNA"/>
</dbReference>
<feature type="compositionally biased region" description="Basic and acidic residues" evidence="1">
    <location>
        <begin position="1"/>
        <end position="11"/>
    </location>
</feature>
<protein>
    <submittedName>
        <fullName evidence="2">Uncharacterized protein</fullName>
    </submittedName>
</protein>
<dbReference type="AlphaFoldDB" id="A0A5B7JH25"/>
<proteinExistence type="predicted"/>
<evidence type="ECO:0000313" key="2">
    <source>
        <dbReference type="EMBL" id="MPC94229.1"/>
    </source>
</evidence>
<reference evidence="2 3" key="1">
    <citation type="submission" date="2019-05" db="EMBL/GenBank/DDBJ databases">
        <title>Another draft genome of Portunus trituberculatus and its Hox gene families provides insights of decapod evolution.</title>
        <authorList>
            <person name="Jeong J.-H."/>
            <person name="Song I."/>
            <person name="Kim S."/>
            <person name="Choi T."/>
            <person name="Kim D."/>
            <person name="Ryu S."/>
            <person name="Kim W."/>
        </authorList>
    </citation>
    <scope>NUCLEOTIDE SEQUENCE [LARGE SCALE GENOMIC DNA]</scope>
    <source>
        <tissue evidence="2">Muscle</tissue>
    </source>
</reference>
<comment type="caution">
    <text evidence="2">The sequence shown here is derived from an EMBL/GenBank/DDBJ whole genome shotgun (WGS) entry which is preliminary data.</text>
</comment>
<organism evidence="2 3">
    <name type="scientific">Portunus trituberculatus</name>
    <name type="common">Swimming crab</name>
    <name type="synonym">Neptunus trituberculatus</name>
    <dbReference type="NCBI Taxonomy" id="210409"/>
    <lineage>
        <taxon>Eukaryota</taxon>
        <taxon>Metazoa</taxon>
        <taxon>Ecdysozoa</taxon>
        <taxon>Arthropoda</taxon>
        <taxon>Crustacea</taxon>
        <taxon>Multicrustacea</taxon>
        <taxon>Malacostraca</taxon>
        <taxon>Eumalacostraca</taxon>
        <taxon>Eucarida</taxon>
        <taxon>Decapoda</taxon>
        <taxon>Pleocyemata</taxon>
        <taxon>Brachyura</taxon>
        <taxon>Eubrachyura</taxon>
        <taxon>Portunoidea</taxon>
        <taxon>Portunidae</taxon>
        <taxon>Portuninae</taxon>
        <taxon>Portunus</taxon>
    </lineage>
</organism>
<feature type="region of interest" description="Disordered" evidence="1">
    <location>
        <begin position="1"/>
        <end position="33"/>
    </location>
</feature>